<evidence type="ECO:0000259" key="1">
    <source>
        <dbReference type="Pfam" id="PF03992"/>
    </source>
</evidence>
<organism evidence="2 3">
    <name type="scientific">Kibdelosporangium persicum</name>
    <dbReference type="NCBI Taxonomy" id="2698649"/>
    <lineage>
        <taxon>Bacteria</taxon>
        <taxon>Bacillati</taxon>
        <taxon>Actinomycetota</taxon>
        <taxon>Actinomycetes</taxon>
        <taxon>Pseudonocardiales</taxon>
        <taxon>Pseudonocardiaceae</taxon>
        <taxon>Kibdelosporangium</taxon>
    </lineage>
</organism>
<dbReference type="SUPFAM" id="SSF54909">
    <property type="entry name" value="Dimeric alpha+beta barrel"/>
    <property type="match status" value="1"/>
</dbReference>
<keyword evidence="2" id="KW-0503">Monooxygenase</keyword>
<name>A0ABX2FBK2_9PSEU</name>
<evidence type="ECO:0000313" key="2">
    <source>
        <dbReference type="EMBL" id="NRN68764.1"/>
    </source>
</evidence>
<dbReference type="InterPro" id="IPR007138">
    <property type="entry name" value="ABM_dom"/>
</dbReference>
<proteinExistence type="predicted"/>
<dbReference type="GO" id="GO:0004497">
    <property type="term" value="F:monooxygenase activity"/>
    <property type="evidence" value="ECO:0007669"/>
    <property type="project" value="UniProtKB-KW"/>
</dbReference>
<accession>A0ABX2FBK2</accession>
<sequence>MGNGYVTMVIRFDVAPENQAKLVELMSGSLGEVLSRQDGYIDGMILPSDDGTHVLNCTTWRDMDAVQATRGNPEAKRFAELMGAISKPHPVAYSQRRDFPNA</sequence>
<dbReference type="Gene3D" id="3.30.70.100">
    <property type="match status" value="1"/>
</dbReference>
<dbReference type="Proteomes" id="UP000763557">
    <property type="component" value="Unassembled WGS sequence"/>
</dbReference>
<keyword evidence="3" id="KW-1185">Reference proteome</keyword>
<dbReference type="RefSeq" id="WP_173138268.1">
    <property type="nucleotide sequence ID" value="NZ_CBCSGW010000064.1"/>
</dbReference>
<dbReference type="Pfam" id="PF03992">
    <property type="entry name" value="ABM"/>
    <property type="match status" value="1"/>
</dbReference>
<comment type="caution">
    <text evidence="2">The sequence shown here is derived from an EMBL/GenBank/DDBJ whole genome shotgun (WGS) entry which is preliminary data.</text>
</comment>
<dbReference type="EMBL" id="JAAATY010000022">
    <property type="protein sequence ID" value="NRN68764.1"/>
    <property type="molecule type" value="Genomic_DNA"/>
</dbReference>
<reference evidence="2 3" key="1">
    <citation type="submission" date="2020-01" db="EMBL/GenBank/DDBJ databases">
        <title>Kibdelosporangium persica a novel Actinomycetes from a hot desert in Iran.</title>
        <authorList>
            <person name="Safaei N."/>
            <person name="Zaburannyi N."/>
            <person name="Mueller R."/>
            <person name="Wink J."/>
        </authorList>
    </citation>
    <scope>NUCLEOTIDE SEQUENCE [LARGE SCALE GENOMIC DNA]</scope>
    <source>
        <strain evidence="2 3">4NS15</strain>
    </source>
</reference>
<protein>
    <submittedName>
        <fullName evidence="2">Antibiotic biosynthesis monooxygenase</fullName>
    </submittedName>
</protein>
<keyword evidence="2" id="KW-0560">Oxidoreductase</keyword>
<gene>
    <name evidence="2" type="ORF">GC106_60110</name>
</gene>
<dbReference type="InterPro" id="IPR011008">
    <property type="entry name" value="Dimeric_a/b-barrel"/>
</dbReference>
<feature type="domain" description="ABM" evidence="1">
    <location>
        <begin position="6"/>
        <end position="80"/>
    </location>
</feature>
<evidence type="ECO:0000313" key="3">
    <source>
        <dbReference type="Proteomes" id="UP000763557"/>
    </source>
</evidence>